<keyword evidence="11" id="KW-0407">Ion channel</keyword>
<keyword evidence="8 13" id="KW-1133">Transmembrane helix</keyword>
<accession>A0A844EPH3</accession>
<dbReference type="GO" id="GO:0005267">
    <property type="term" value="F:potassium channel activity"/>
    <property type="evidence" value="ECO:0007669"/>
    <property type="project" value="UniProtKB-KW"/>
</dbReference>
<evidence type="ECO:0000256" key="5">
    <source>
        <dbReference type="ARBA" id="ARBA00022692"/>
    </source>
</evidence>
<feature type="transmembrane region" description="Helical" evidence="13">
    <location>
        <begin position="12"/>
        <end position="31"/>
    </location>
</feature>
<dbReference type="GO" id="GO:0015252">
    <property type="term" value="F:proton channel activity"/>
    <property type="evidence" value="ECO:0007669"/>
    <property type="project" value="InterPro"/>
</dbReference>
<sequence length="60" mass="6961">MKKNRLEAFTDAIVPIIMTVLVLELSGPKTYSWQGLWDMREELMSYAISFFLLAVVWGNH</sequence>
<evidence type="ECO:0000313" key="14">
    <source>
        <dbReference type="EMBL" id="MSE22528.1"/>
    </source>
</evidence>
<evidence type="ECO:0000256" key="10">
    <source>
        <dbReference type="ARBA" id="ARBA00023136"/>
    </source>
</evidence>
<comment type="subcellular location">
    <subcellularLocation>
        <location evidence="1">Membrane</location>
        <topology evidence="1">Multi-pass membrane protein</topology>
    </subcellularLocation>
</comment>
<keyword evidence="10 13" id="KW-0472">Membrane</keyword>
<evidence type="ECO:0000313" key="15">
    <source>
        <dbReference type="Proteomes" id="UP000491237"/>
    </source>
</evidence>
<evidence type="ECO:0000256" key="12">
    <source>
        <dbReference type="ARBA" id="ARBA00034430"/>
    </source>
</evidence>
<organism evidence="14 15">
    <name type="scientific">Lentilactobacillus parabuchneri</name>
    <dbReference type="NCBI Taxonomy" id="152331"/>
    <lineage>
        <taxon>Bacteria</taxon>
        <taxon>Bacillati</taxon>
        <taxon>Bacillota</taxon>
        <taxon>Bacilli</taxon>
        <taxon>Lactobacillales</taxon>
        <taxon>Lactobacillaceae</taxon>
        <taxon>Lentilactobacillus</taxon>
    </lineage>
</organism>
<dbReference type="EMBL" id="WKKY01001213">
    <property type="protein sequence ID" value="MSE22528.1"/>
    <property type="molecule type" value="Genomic_DNA"/>
</dbReference>
<comment type="catalytic activity">
    <reaction evidence="12">
        <text>K(+)(in) = K(+)(out)</text>
        <dbReference type="Rhea" id="RHEA:29463"/>
        <dbReference type="ChEBI" id="CHEBI:29103"/>
    </reaction>
</comment>
<evidence type="ECO:0000256" key="9">
    <source>
        <dbReference type="ARBA" id="ARBA00023065"/>
    </source>
</evidence>
<evidence type="ECO:0000256" key="11">
    <source>
        <dbReference type="ARBA" id="ARBA00023303"/>
    </source>
</evidence>
<gene>
    <name evidence="14" type="ORF">GKC44_15110</name>
</gene>
<protein>
    <submittedName>
        <fullName evidence="14">DUF1211 domain-containing protein</fullName>
    </submittedName>
</protein>
<evidence type="ECO:0000256" key="2">
    <source>
        <dbReference type="ARBA" id="ARBA00006920"/>
    </source>
</evidence>
<keyword evidence="6" id="KW-0631">Potassium channel</keyword>
<evidence type="ECO:0000256" key="4">
    <source>
        <dbReference type="ARBA" id="ARBA00022538"/>
    </source>
</evidence>
<keyword evidence="9" id="KW-0406">Ion transport</keyword>
<keyword evidence="4" id="KW-0633">Potassium transport</keyword>
<dbReference type="InterPro" id="IPR010617">
    <property type="entry name" value="TMEM175-like"/>
</dbReference>
<reference evidence="14 15" key="1">
    <citation type="submission" date="2019-11" db="EMBL/GenBank/DDBJ databases">
        <title>Draft Genome Sequence of Plant Growth-Promoting Rhizosphere-Associated Bacteria.</title>
        <authorList>
            <person name="Vasilyev I.Y."/>
            <person name="Radchenko V."/>
            <person name="Ilnitskaya E.V."/>
        </authorList>
    </citation>
    <scope>NUCLEOTIDE SEQUENCE [LARGE SCALE GENOMIC DNA]</scope>
    <source>
        <strain evidence="14 15">VRA_07sq_f</strain>
    </source>
</reference>
<keyword evidence="5 13" id="KW-0812">Transmembrane</keyword>
<dbReference type="Proteomes" id="UP000491237">
    <property type="component" value="Unassembled WGS sequence"/>
</dbReference>
<comment type="similarity">
    <text evidence="2">Belongs to the TMEM175 family.</text>
</comment>
<evidence type="ECO:0000256" key="3">
    <source>
        <dbReference type="ARBA" id="ARBA00022448"/>
    </source>
</evidence>
<name>A0A844EPH3_9LACO</name>
<feature type="transmembrane region" description="Helical" evidence="13">
    <location>
        <begin position="43"/>
        <end position="59"/>
    </location>
</feature>
<evidence type="ECO:0000256" key="13">
    <source>
        <dbReference type="SAM" id="Phobius"/>
    </source>
</evidence>
<evidence type="ECO:0000256" key="7">
    <source>
        <dbReference type="ARBA" id="ARBA00022958"/>
    </source>
</evidence>
<dbReference type="AlphaFoldDB" id="A0A844EPH3"/>
<dbReference type="Pfam" id="PF06736">
    <property type="entry name" value="TMEM175"/>
    <property type="match status" value="1"/>
</dbReference>
<comment type="caution">
    <text evidence="14">The sequence shown here is derived from an EMBL/GenBank/DDBJ whole genome shotgun (WGS) entry which is preliminary data.</text>
</comment>
<proteinExistence type="inferred from homology"/>
<keyword evidence="3" id="KW-0813">Transport</keyword>
<feature type="non-terminal residue" evidence="14">
    <location>
        <position position="60"/>
    </location>
</feature>
<keyword evidence="7" id="KW-0630">Potassium</keyword>
<dbReference type="GO" id="GO:0016020">
    <property type="term" value="C:membrane"/>
    <property type="evidence" value="ECO:0007669"/>
    <property type="project" value="UniProtKB-SubCell"/>
</dbReference>
<evidence type="ECO:0000256" key="6">
    <source>
        <dbReference type="ARBA" id="ARBA00022826"/>
    </source>
</evidence>
<evidence type="ECO:0000256" key="8">
    <source>
        <dbReference type="ARBA" id="ARBA00022989"/>
    </source>
</evidence>
<evidence type="ECO:0000256" key="1">
    <source>
        <dbReference type="ARBA" id="ARBA00004141"/>
    </source>
</evidence>